<evidence type="ECO:0000313" key="2">
    <source>
        <dbReference type="Proteomes" id="UP000612899"/>
    </source>
</evidence>
<dbReference type="InterPro" id="IPR008551">
    <property type="entry name" value="TANGO2"/>
</dbReference>
<dbReference type="AlphaFoldDB" id="A0A8J3QEH0"/>
<keyword evidence="2" id="KW-1185">Reference proteome</keyword>
<accession>A0A8J3QEH0</accession>
<organism evidence="1 2">
    <name type="scientific">Rhizocola hellebori</name>
    <dbReference type="NCBI Taxonomy" id="1392758"/>
    <lineage>
        <taxon>Bacteria</taxon>
        <taxon>Bacillati</taxon>
        <taxon>Actinomycetota</taxon>
        <taxon>Actinomycetes</taxon>
        <taxon>Micromonosporales</taxon>
        <taxon>Micromonosporaceae</taxon>
        <taxon>Rhizocola</taxon>
    </lineage>
</organism>
<sequence length="261" mass="27952">MCTVVISVQPASAVPVLLAGVRDEFSQRPWLAPARHWRRCPELIGGLDRLAGGTWLAVDDGHRRVAAILNAFGRHTDPGARLSRGELPLLAASGGRVDEVDLPRYDPFHLVSADLETVTVSTWDGYQLVEHRLGSGLHIVVNSGIEGKGTIDEAPAGAVDEISARLHHFRPLLQAAARPEPIGGTAAQAWGQWLPLVDGGGLDMADPRALVVRRDFGERGIWGTSSISLVGLRPGGVRYDFAANPGMPGDYLPVDLEMSQS</sequence>
<proteinExistence type="predicted"/>
<evidence type="ECO:0000313" key="1">
    <source>
        <dbReference type="EMBL" id="GIH08537.1"/>
    </source>
</evidence>
<dbReference type="Proteomes" id="UP000612899">
    <property type="component" value="Unassembled WGS sequence"/>
</dbReference>
<reference evidence="1" key="1">
    <citation type="submission" date="2021-01" db="EMBL/GenBank/DDBJ databases">
        <title>Whole genome shotgun sequence of Rhizocola hellebori NBRC 109834.</title>
        <authorList>
            <person name="Komaki H."/>
            <person name="Tamura T."/>
        </authorList>
    </citation>
    <scope>NUCLEOTIDE SEQUENCE</scope>
    <source>
        <strain evidence="1">NBRC 109834</strain>
    </source>
</reference>
<protein>
    <recommendedName>
        <fullName evidence="3">NRDE family protein</fullName>
    </recommendedName>
</protein>
<dbReference type="PANTHER" id="PTHR17985:SF8">
    <property type="entry name" value="TRANSPORT AND GOLGI ORGANIZATION PROTEIN 2 HOMOLOG"/>
    <property type="match status" value="1"/>
</dbReference>
<gene>
    <name evidence="1" type="ORF">Rhe02_66040</name>
</gene>
<name>A0A8J3QEH0_9ACTN</name>
<dbReference type="EMBL" id="BONY01000051">
    <property type="protein sequence ID" value="GIH08537.1"/>
    <property type="molecule type" value="Genomic_DNA"/>
</dbReference>
<evidence type="ECO:0008006" key="3">
    <source>
        <dbReference type="Google" id="ProtNLM"/>
    </source>
</evidence>
<dbReference type="PANTHER" id="PTHR17985">
    <property type="entry name" value="SER/THR-RICH PROTEIN T10 IN DGCR REGION"/>
    <property type="match status" value="1"/>
</dbReference>
<comment type="caution">
    <text evidence="1">The sequence shown here is derived from an EMBL/GenBank/DDBJ whole genome shotgun (WGS) entry which is preliminary data.</text>
</comment>
<dbReference type="Pfam" id="PF05742">
    <property type="entry name" value="TANGO2"/>
    <property type="match status" value="1"/>
</dbReference>
<dbReference type="RefSeq" id="WP_203912289.1">
    <property type="nucleotide sequence ID" value="NZ_BONY01000051.1"/>
</dbReference>